<dbReference type="EMBL" id="GBRH01266026">
    <property type="protein sequence ID" value="JAD31869.1"/>
    <property type="molecule type" value="Transcribed_RNA"/>
</dbReference>
<reference evidence="1" key="2">
    <citation type="journal article" date="2015" name="Data Brief">
        <title>Shoot transcriptome of the giant reed, Arundo donax.</title>
        <authorList>
            <person name="Barrero R.A."/>
            <person name="Guerrero F.D."/>
            <person name="Moolhuijzen P."/>
            <person name="Goolsby J.A."/>
            <person name="Tidwell J."/>
            <person name="Bellgard S.E."/>
            <person name="Bellgard M.I."/>
        </authorList>
    </citation>
    <scope>NUCLEOTIDE SEQUENCE</scope>
    <source>
        <tissue evidence="1">Shoot tissue taken approximately 20 cm above the soil surface</tissue>
    </source>
</reference>
<organism evidence="1">
    <name type="scientific">Arundo donax</name>
    <name type="common">Giant reed</name>
    <name type="synonym">Donax arundinaceus</name>
    <dbReference type="NCBI Taxonomy" id="35708"/>
    <lineage>
        <taxon>Eukaryota</taxon>
        <taxon>Viridiplantae</taxon>
        <taxon>Streptophyta</taxon>
        <taxon>Embryophyta</taxon>
        <taxon>Tracheophyta</taxon>
        <taxon>Spermatophyta</taxon>
        <taxon>Magnoliopsida</taxon>
        <taxon>Liliopsida</taxon>
        <taxon>Poales</taxon>
        <taxon>Poaceae</taxon>
        <taxon>PACMAD clade</taxon>
        <taxon>Arundinoideae</taxon>
        <taxon>Arundineae</taxon>
        <taxon>Arundo</taxon>
    </lineage>
</organism>
<accession>A0A0A8YXI8</accession>
<reference evidence="1" key="1">
    <citation type="submission" date="2014-09" db="EMBL/GenBank/DDBJ databases">
        <authorList>
            <person name="Magalhaes I.L.F."/>
            <person name="Oliveira U."/>
            <person name="Santos F.R."/>
            <person name="Vidigal T.H.D.A."/>
            <person name="Brescovit A.D."/>
            <person name="Santos A.J."/>
        </authorList>
    </citation>
    <scope>NUCLEOTIDE SEQUENCE</scope>
    <source>
        <tissue evidence="1">Shoot tissue taken approximately 20 cm above the soil surface</tissue>
    </source>
</reference>
<proteinExistence type="predicted"/>
<sequence length="12" mass="1513">MMGRFLRFSVRL</sequence>
<evidence type="ECO:0000313" key="1">
    <source>
        <dbReference type="EMBL" id="JAD31869.1"/>
    </source>
</evidence>
<protein>
    <submittedName>
        <fullName evidence="1">Uncharacterized protein</fullName>
    </submittedName>
</protein>
<name>A0A0A8YXI8_ARUDO</name>